<evidence type="ECO:0000313" key="17">
    <source>
        <dbReference type="Proteomes" id="UP000663525"/>
    </source>
</evidence>
<evidence type="ECO:0000256" key="8">
    <source>
        <dbReference type="ARBA" id="ARBA00022833"/>
    </source>
</evidence>
<dbReference type="InterPro" id="IPR005850">
    <property type="entry name" value="GalP_Utransf_C"/>
</dbReference>
<feature type="binding site" evidence="13">
    <location>
        <position position="34"/>
    </location>
    <ligand>
        <name>Zn(2+)</name>
        <dbReference type="ChEBI" id="CHEBI:29105"/>
    </ligand>
</feature>
<dbReference type="EMBL" id="CP064787">
    <property type="protein sequence ID" value="QSG04797.1"/>
    <property type="molecule type" value="Genomic_DNA"/>
</dbReference>
<evidence type="ECO:0000256" key="12">
    <source>
        <dbReference type="PIRSR" id="PIRSR000808-1"/>
    </source>
</evidence>
<dbReference type="AlphaFoldDB" id="A0A897MWE8"/>
<accession>A0A897MWE8</accession>
<proteinExistence type="inferred from homology"/>
<dbReference type="InterPro" id="IPR005849">
    <property type="entry name" value="GalP_Utransf_N"/>
</dbReference>
<name>A0A897MWE8_9EURY</name>
<dbReference type="PANTHER" id="PTHR11943">
    <property type="entry name" value="GALACTOSE-1-PHOSPHATE URIDYLYLTRANSFERASE"/>
    <property type="match status" value="1"/>
</dbReference>
<keyword evidence="9" id="KW-0299">Galactose metabolism</keyword>
<feature type="domain" description="Galactose-1-phosphate uridyl transferase C-terminal" evidence="15">
    <location>
        <begin position="170"/>
        <end position="324"/>
    </location>
</feature>
<dbReference type="SUPFAM" id="SSF54197">
    <property type="entry name" value="HIT-like"/>
    <property type="match status" value="2"/>
</dbReference>
<dbReference type="GO" id="GO:0008108">
    <property type="term" value="F:UDP-glucose:hexose-1-phosphate uridylyltransferase activity"/>
    <property type="evidence" value="ECO:0007669"/>
    <property type="project" value="UniProtKB-EC"/>
</dbReference>
<comment type="catalytic activity">
    <reaction evidence="1">
        <text>alpha-D-galactose 1-phosphate + UDP-alpha-D-glucose = alpha-D-glucose 1-phosphate + UDP-alpha-D-galactose</text>
        <dbReference type="Rhea" id="RHEA:13989"/>
        <dbReference type="ChEBI" id="CHEBI:58336"/>
        <dbReference type="ChEBI" id="CHEBI:58601"/>
        <dbReference type="ChEBI" id="CHEBI:58885"/>
        <dbReference type="ChEBI" id="CHEBI:66914"/>
        <dbReference type="EC" id="2.7.7.12"/>
    </reaction>
</comment>
<dbReference type="GO" id="GO:0033499">
    <property type="term" value="P:galactose catabolic process via UDP-galactose, Leloir pathway"/>
    <property type="evidence" value="ECO:0007669"/>
    <property type="project" value="TreeGrafter"/>
</dbReference>
<evidence type="ECO:0000256" key="4">
    <source>
        <dbReference type="ARBA" id="ARBA00012384"/>
    </source>
</evidence>
<feature type="binding site" evidence="13">
    <location>
        <position position="99"/>
    </location>
    <ligand>
        <name>Zn(2+)</name>
        <dbReference type="ChEBI" id="CHEBI:29105"/>
    </ligand>
</feature>
<reference evidence="16" key="1">
    <citation type="submission" date="2020-11" db="EMBL/GenBank/DDBJ databases">
        <title>Carbohydrate-dependent, anaerobic sulfur respiration: A novel catabolism in halophilic archaea.</title>
        <authorList>
            <person name="Sorokin D.Y."/>
            <person name="Messina E."/>
            <person name="Smedile F."/>
            <person name="La Cono V."/>
            <person name="Hallsworth J.E."/>
            <person name="Yakimov M.M."/>
        </authorList>
    </citation>
    <scope>NUCLEOTIDE SEQUENCE</scope>
    <source>
        <strain evidence="16">HSR12-1</strain>
    </source>
</reference>
<feature type="binding site" evidence="13">
    <location>
        <position position="150"/>
    </location>
    <ligand>
        <name>Zn(2+)</name>
        <dbReference type="ChEBI" id="CHEBI:29105"/>
    </ligand>
</feature>
<comment type="cofactor">
    <cofactor evidence="13">
        <name>Zn(2+)</name>
        <dbReference type="ChEBI" id="CHEBI:29105"/>
    </cofactor>
    <text evidence="13">Binds 1 zinc ion per subunit.</text>
</comment>
<dbReference type="InterPro" id="IPR019779">
    <property type="entry name" value="GalP_UDPtransf1_His-AS"/>
</dbReference>
<dbReference type="PIRSF" id="PIRSF000808">
    <property type="entry name" value="GalT"/>
    <property type="match status" value="1"/>
</dbReference>
<gene>
    <name evidence="16" type="primary">galT</name>
    <name evidence="16" type="ORF">HSR121_0441</name>
</gene>
<feature type="binding site" evidence="13">
    <location>
        <position position="37"/>
    </location>
    <ligand>
        <name>Zn(2+)</name>
        <dbReference type="ChEBI" id="CHEBI:29105"/>
    </ligand>
</feature>
<keyword evidence="8 13" id="KW-0862">Zinc</keyword>
<evidence type="ECO:0000256" key="6">
    <source>
        <dbReference type="ARBA" id="ARBA00022695"/>
    </source>
</evidence>
<protein>
    <recommendedName>
        <fullName evidence="11">UDP-glucose--hexose-1-phosphate uridylyltransferase</fullName>
        <ecNumber evidence="4">2.7.7.12</ecNumber>
    </recommendedName>
    <alternativeName>
        <fullName evidence="11">UDP-glucose--hexose-1-phosphate uridylyltransferase</fullName>
    </alternativeName>
</protein>
<evidence type="ECO:0000256" key="11">
    <source>
        <dbReference type="ARBA" id="ARBA00030549"/>
    </source>
</evidence>
<feature type="domain" description="Galactose-1-phosphate uridyl transferase N-terminal" evidence="14">
    <location>
        <begin position="4"/>
        <end position="162"/>
    </location>
</feature>
<evidence type="ECO:0000259" key="14">
    <source>
        <dbReference type="Pfam" id="PF01087"/>
    </source>
</evidence>
<dbReference type="Gene3D" id="3.30.428.10">
    <property type="entry name" value="HIT-like"/>
    <property type="match status" value="2"/>
</dbReference>
<dbReference type="Pfam" id="PF02744">
    <property type="entry name" value="GalP_UDP_tr_C"/>
    <property type="match status" value="1"/>
</dbReference>
<comment type="similarity">
    <text evidence="3">Belongs to the galactose-1-phosphate uridylyltransferase type 1 family.</text>
</comment>
<evidence type="ECO:0000256" key="7">
    <source>
        <dbReference type="ARBA" id="ARBA00022723"/>
    </source>
</evidence>
<keyword evidence="10" id="KW-0119">Carbohydrate metabolism</keyword>
<evidence type="ECO:0000256" key="9">
    <source>
        <dbReference type="ARBA" id="ARBA00023144"/>
    </source>
</evidence>
<evidence type="ECO:0000256" key="3">
    <source>
        <dbReference type="ARBA" id="ARBA00010951"/>
    </source>
</evidence>
<keyword evidence="5 16" id="KW-0808">Transferase</keyword>
<dbReference type="EC" id="2.7.7.12" evidence="4"/>
<dbReference type="NCBIfam" id="TIGR00209">
    <property type="entry name" value="galT_1"/>
    <property type="match status" value="1"/>
</dbReference>
<dbReference type="Pfam" id="PF01087">
    <property type="entry name" value="GalP_UDP_transf"/>
    <property type="match status" value="1"/>
</dbReference>
<keyword evidence="6 16" id="KW-0548">Nucleotidyltransferase</keyword>
<dbReference type="InterPro" id="IPR036265">
    <property type="entry name" value="HIT-like_sf"/>
</dbReference>
<evidence type="ECO:0000256" key="10">
    <source>
        <dbReference type="ARBA" id="ARBA00023277"/>
    </source>
</evidence>
<dbReference type="InterPro" id="IPR001937">
    <property type="entry name" value="GalP_UDPtransf1"/>
</dbReference>
<comment type="pathway">
    <text evidence="2">Carbohydrate metabolism; galactose metabolism.</text>
</comment>
<organism evidence="16 17">
    <name type="scientific">Halapricum desulfuricans</name>
    <dbReference type="NCBI Taxonomy" id="2841257"/>
    <lineage>
        <taxon>Archaea</taxon>
        <taxon>Methanobacteriati</taxon>
        <taxon>Methanobacteriota</taxon>
        <taxon>Stenosarchaea group</taxon>
        <taxon>Halobacteria</taxon>
        <taxon>Halobacteriales</taxon>
        <taxon>Haloarculaceae</taxon>
        <taxon>Halapricum</taxon>
    </lineage>
</organism>
<sequence>MTMTERRWDPTLREWVITATHRQERTFKPPADYCPFCPTEEGAEYPTAIPEPDYDMAVVENGFPSLQPDPPEPAVEGSDLLPAEPANGQCEVVLFTPEHDGTMSQEPVSRFVKLVKLWRDRYETLGEKADHEYVYIFENRGEDVGVTLHHPHGQIYAYPFVPPKIQTELQSSQDHLEEHGRCLFCDLLDDEREDGRRIVAQNDAFTAVVPYFARWAYEVHVYANEHLPSLAAFDSDHERALGSLLKDVQLAYDGLFDEEMPYVMAMHQQPTNETGEDYAHFHMEFYPPKRTEDKLKHLAGSELGAGTYINNKLAEESAAELRESLDAARE</sequence>
<evidence type="ECO:0000259" key="15">
    <source>
        <dbReference type="Pfam" id="PF02744"/>
    </source>
</evidence>
<keyword evidence="7 13" id="KW-0479">Metal-binding</keyword>
<dbReference type="UniPathway" id="UPA00214"/>
<evidence type="ECO:0000256" key="2">
    <source>
        <dbReference type="ARBA" id="ARBA00004947"/>
    </source>
</evidence>
<dbReference type="PANTHER" id="PTHR11943:SF1">
    <property type="entry name" value="GALACTOSE-1-PHOSPHATE URIDYLYLTRANSFERASE"/>
    <property type="match status" value="1"/>
</dbReference>
<evidence type="ECO:0000256" key="5">
    <source>
        <dbReference type="ARBA" id="ARBA00022679"/>
    </source>
</evidence>
<evidence type="ECO:0000256" key="13">
    <source>
        <dbReference type="PIRSR" id="PIRSR000808-3"/>
    </source>
</evidence>
<evidence type="ECO:0000313" key="16">
    <source>
        <dbReference type="EMBL" id="QSG04797.1"/>
    </source>
</evidence>
<dbReference type="Proteomes" id="UP000663525">
    <property type="component" value="Chromosome"/>
</dbReference>
<evidence type="ECO:0000256" key="1">
    <source>
        <dbReference type="ARBA" id="ARBA00001107"/>
    </source>
</evidence>
<dbReference type="GO" id="GO:0008270">
    <property type="term" value="F:zinc ion binding"/>
    <property type="evidence" value="ECO:0007669"/>
    <property type="project" value="InterPro"/>
</dbReference>
<dbReference type="PROSITE" id="PS00117">
    <property type="entry name" value="GAL_P_UDP_TRANSF_I"/>
    <property type="match status" value="1"/>
</dbReference>
<feature type="active site" description="Tele-UMP-histidine intermediate" evidence="12">
    <location>
        <position position="152"/>
    </location>
</feature>
<dbReference type="GO" id="GO:0005737">
    <property type="term" value="C:cytoplasm"/>
    <property type="evidence" value="ECO:0007669"/>
    <property type="project" value="TreeGrafter"/>
</dbReference>